<dbReference type="InParanoid" id="A0A0D1D0V7"/>
<keyword evidence="3" id="KW-1185">Reference proteome</keyword>
<gene>
    <name evidence="2" type="ORF">UMAG_10115</name>
</gene>
<organism evidence="2 3">
    <name type="scientific">Mycosarcoma maydis</name>
    <name type="common">Corn smut fungus</name>
    <name type="synonym">Ustilago maydis</name>
    <dbReference type="NCBI Taxonomy" id="5270"/>
    <lineage>
        <taxon>Eukaryota</taxon>
        <taxon>Fungi</taxon>
        <taxon>Dikarya</taxon>
        <taxon>Basidiomycota</taxon>
        <taxon>Ustilaginomycotina</taxon>
        <taxon>Ustilaginomycetes</taxon>
        <taxon>Ustilaginales</taxon>
        <taxon>Ustilaginaceae</taxon>
        <taxon>Mycosarcoma</taxon>
    </lineage>
</organism>
<dbReference type="AlphaFoldDB" id="A0A0D1D0V7"/>
<accession>A0A0D1D0V7</accession>
<evidence type="ECO:0000313" key="2">
    <source>
        <dbReference type="EMBL" id="KIS72023.1"/>
    </source>
</evidence>
<reference evidence="2 3" key="1">
    <citation type="journal article" date="2006" name="Nature">
        <title>Insights from the genome of the biotrophic fungal plant pathogen Ustilago maydis.</title>
        <authorList>
            <person name="Kamper J."/>
            <person name="Kahmann R."/>
            <person name="Bolker M."/>
            <person name="Ma L.J."/>
            <person name="Brefort T."/>
            <person name="Saville B.J."/>
            <person name="Banuett F."/>
            <person name="Kronstad J.W."/>
            <person name="Gold S.E."/>
            <person name="Muller O."/>
            <person name="Perlin M.H."/>
            <person name="Wosten H.A."/>
            <person name="de Vries R."/>
            <person name="Ruiz-Herrera J."/>
            <person name="Reynaga-Pena C.G."/>
            <person name="Snetselaar K."/>
            <person name="McCann M."/>
            <person name="Perez-Martin J."/>
            <person name="Feldbrugge M."/>
            <person name="Basse C.W."/>
            <person name="Steinberg G."/>
            <person name="Ibeas J.I."/>
            <person name="Holloman W."/>
            <person name="Guzman P."/>
            <person name="Farman M."/>
            <person name="Stajich J.E."/>
            <person name="Sentandreu R."/>
            <person name="Gonzalez-Prieto J.M."/>
            <person name="Kennell J.C."/>
            <person name="Molina L."/>
            <person name="Schirawski J."/>
            <person name="Mendoza-Mendoza A."/>
            <person name="Greilinger D."/>
            <person name="Munch K."/>
            <person name="Rossel N."/>
            <person name="Scherer M."/>
            <person name="Vranes M."/>
            <person name="Ladendorf O."/>
            <person name="Vincon V."/>
            <person name="Fuchs U."/>
            <person name="Sandrock B."/>
            <person name="Meng S."/>
            <person name="Ho E.C."/>
            <person name="Cahill M.J."/>
            <person name="Boyce K.J."/>
            <person name="Klose J."/>
            <person name="Klosterman S.J."/>
            <person name="Deelstra H.J."/>
            <person name="Ortiz-Castellanos L."/>
            <person name="Li W."/>
            <person name="Sanchez-Alonso P."/>
            <person name="Schreier P.H."/>
            <person name="Hauser-Hahn I."/>
            <person name="Vaupel M."/>
            <person name="Koopmann E."/>
            <person name="Friedrich G."/>
            <person name="Voss H."/>
            <person name="Schluter T."/>
            <person name="Margolis J."/>
            <person name="Platt D."/>
            <person name="Swimmer C."/>
            <person name="Gnirke A."/>
            <person name="Chen F."/>
            <person name="Vysotskaia V."/>
            <person name="Mannhaupt G."/>
            <person name="Guldener U."/>
            <person name="Munsterkotter M."/>
            <person name="Haase D."/>
            <person name="Oesterheld M."/>
            <person name="Mewes H.W."/>
            <person name="Mauceli E.W."/>
            <person name="DeCaprio D."/>
            <person name="Wade C.M."/>
            <person name="Butler J."/>
            <person name="Young S."/>
            <person name="Jaffe D.B."/>
            <person name="Calvo S."/>
            <person name="Nusbaum C."/>
            <person name="Galagan J."/>
            <person name="Birren B.W."/>
        </authorList>
    </citation>
    <scope>NUCLEOTIDE SEQUENCE [LARGE SCALE GENOMIC DNA]</scope>
    <source>
        <strain evidence="3">DSM 14603 / FGSC 9021 / UM521</strain>
    </source>
</reference>
<feature type="chain" id="PRO_5002229236" evidence="1">
    <location>
        <begin position="33"/>
        <end position="83"/>
    </location>
</feature>
<evidence type="ECO:0000256" key="1">
    <source>
        <dbReference type="SAM" id="SignalP"/>
    </source>
</evidence>
<dbReference type="RefSeq" id="XP_011386671.1">
    <property type="nucleotide sequence ID" value="XM_011388369.1"/>
</dbReference>
<dbReference type="GeneID" id="23566184"/>
<name>A0A0D1D0V7_MYCMD</name>
<dbReference type="Proteomes" id="UP000000561">
    <property type="component" value="Chromosome 1"/>
</dbReference>
<keyword evidence="1" id="KW-0732">Signal</keyword>
<dbReference type="VEuPathDB" id="FungiDB:UMAG_10115"/>
<evidence type="ECO:0000313" key="3">
    <source>
        <dbReference type="Proteomes" id="UP000000561"/>
    </source>
</evidence>
<sequence>MVRVNALTRASTLSLVLVLVGIALLSSQAVNAAPTEGRGYKRLQPVPSNLKQFLKATPSGSSSRSSSLWSKVKSAFRFGSKYH</sequence>
<proteinExistence type="predicted"/>
<feature type="signal peptide" evidence="1">
    <location>
        <begin position="1"/>
        <end position="32"/>
    </location>
</feature>
<dbReference type="EMBL" id="CM003140">
    <property type="protein sequence ID" value="KIS72023.1"/>
    <property type="molecule type" value="Genomic_DNA"/>
</dbReference>
<dbReference type="KEGG" id="uma:UMAG_10115"/>
<protein>
    <submittedName>
        <fullName evidence="2">Uncharacterized protein</fullName>
    </submittedName>
</protein>